<name>T1KMW2_TETUR</name>
<organism evidence="1 2">
    <name type="scientific">Tetranychus urticae</name>
    <name type="common">Two-spotted spider mite</name>
    <dbReference type="NCBI Taxonomy" id="32264"/>
    <lineage>
        <taxon>Eukaryota</taxon>
        <taxon>Metazoa</taxon>
        <taxon>Ecdysozoa</taxon>
        <taxon>Arthropoda</taxon>
        <taxon>Chelicerata</taxon>
        <taxon>Arachnida</taxon>
        <taxon>Acari</taxon>
        <taxon>Acariformes</taxon>
        <taxon>Trombidiformes</taxon>
        <taxon>Prostigmata</taxon>
        <taxon>Eleutherengona</taxon>
        <taxon>Raphignathae</taxon>
        <taxon>Tetranychoidea</taxon>
        <taxon>Tetranychidae</taxon>
        <taxon>Tetranychus</taxon>
    </lineage>
</organism>
<gene>
    <name evidence="1" type="primary">107365548</name>
</gene>
<evidence type="ECO:0000313" key="1">
    <source>
        <dbReference type="EnsemblMetazoa" id="tetur15g03090.1"/>
    </source>
</evidence>
<dbReference type="KEGG" id="tut:107365548"/>
<reference evidence="2" key="1">
    <citation type="submission" date="2011-08" db="EMBL/GenBank/DDBJ databases">
        <authorList>
            <person name="Rombauts S."/>
        </authorList>
    </citation>
    <scope>NUCLEOTIDE SEQUENCE</scope>
    <source>
        <strain evidence="2">London</strain>
    </source>
</reference>
<dbReference type="HOGENOM" id="CLU_071407_3_0_1"/>
<proteinExistence type="predicted"/>
<dbReference type="AlphaFoldDB" id="T1KMW2"/>
<dbReference type="EMBL" id="CAEY01000249">
    <property type="status" value="NOT_ANNOTATED_CDS"/>
    <property type="molecule type" value="Genomic_DNA"/>
</dbReference>
<keyword evidence="2" id="KW-1185">Reference proteome</keyword>
<dbReference type="Proteomes" id="UP000015104">
    <property type="component" value="Unassembled WGS sequence"/>
</dbReference>
<reference evidence="1" key="2">
    <citation type="submission" date="2015-06" db="UniProtKB">
        <authorList>
            <consortium name="EnsemblMetazoa"/>
        </authorList>
    </citation>
    <scope>IDENTIFICATION</scope>
</reference>
<accession>T1KMW2</accession>
<protein>
    <submittedName>
        <fullName evidence="1">Uncharacterized protein</fullName>
    </submittedName>
</protein>
<dbReference type="EnsemblMetazoa" id="tetur15g03090.1">
    <property type="protein sequence ID" value="tetur15g03090.1"/>
    <property type="gene ID" value="tetur15g03090"/>
</dbReference>
<sequence>MEQHNDNSDKTTFKVEFLGEYHDVVIDWNDDKYEYKGRQLFEQLESITGVPRKFNLGILLHNFQVEDETPHYYNIYSFVDANISPNKEMICDSIRNAEGRFHLAYNAVHPHISYFLVAESSVPEGECSFYFCRYKNTKSFFNKVKDIITNDELNAKIASAFQSRDSNFDEILRQFDVLKYFRSMCDDLYTRRFVNEELRRIYCQRNLYLRTRG</sequence>
<evidence type="ECO:0000313" key="2">
    <source>
        <dbReference type="Proteomes" id="UP000015104"/>
    </source>
</evidence>